<dbReference type="Gene3D" id="3.30.428.10">
    <property type="entry name" value="HIT-like"/>
    <property type="match status" value="1"/>
</dbReference>
<feature type="region of interest" description="Disordered" evidence="1">
    <location>
        <begin position="1"/>
        <end position="22"/>
    </location>
</feature>
<gene>
    <name evidence="2" type="ORF">ALEPTO_LOCUS2557</name>
</gene>
<protein>
    <submittedName>
        <fullName evidence="2">3918_t:CDS:1</fullName>
    </submittedName>
</protein>
<organism evidence="2 3">
    <name type="scientific">Ambispora leptoticha</name>
    <dbReference type="NCBI Taxonomy" id="144679"/>
    <lineage>
        <taxon>Eukaryota</taxon>
        <taxon>Fungi</taxon>
        <taxon>Fungi incertae sedis</taxon>
        <taxon>Mucoromycota</taxon>
        <taxon>Glomeromycotina</taxon>
        <taxon>Glomeromycetes</taxon>
        <taxon>Archaeosporales</taxon>
        <taxon>Ambisporaceae</taxon>
        <taxon>Ambispora</taxon>
    </lineage>
</organism>
<name>A0A9N8Z808_9GLOM</name>
<proteinExistence type="predicted"/>
<evidence type="ECO:0000256" key="1">
    <source>
        <dbReference type="SAM" id="MobiDB-lite"/>
    </source>
</evidence>
<dbReference type="AlphaFoldDB" id="A0A9N8Z808"/>
<comment type="caution">
    <text evidence="2">The sequence shown here is derived from an EMBL/GenBank/DDBJ whole genome shotgun (WGS) entry which is preliminary data.</text>
</comment>
<accession>A0A9N8Z808</accession>
<dbReference type="InterPro" id="IPR036265">
    <property type="entry name" value="HIT-like_sf"/>
</dbReference>
<feature type="non-terminal residue" evidence="2">
    <location>
        <position position="166"/>
    </location>
</feature>
<reference evidence="2" key="1">
    <citation type="submission" date="2021-06" db="EMBL/GenBank/DDBJ databases">
        <authorList>
            <person name="Kallberg Y."/>
            <person name="Tangrot J."/>
            <person name="Rosling A."/>
        </authorList>
    </citation>
    <scope>NUCLEOTIDE SEQUENCE</scope>
    <source>
        <strain evidence="2">FL130A</strain>
    </source>
</reference>
<dbReference type="EMBL" id="CAJVPS010000385">
    <property type="protein sequence ID" value="CAG8482370.1"/>
    <property type="molecule type" value="Genomic_DNA"/>
</dbReference>
<evidence type="ECO:0000313" key="2">
    <source>
        <dbReference type="EMBL" id="CAG8482370.1"/>
    </source>
</evidence>
<dbReference type="OrthoDB" id="9973008at2759"/>
<evidence type="ECO:0000313" key="3">
    <source>
        <dbReference type="Proteomes" id="UP000789508"/>
    </source>
</evidence>
<sequence>MSTTQKQNSIEKKRIPHPPRQTRKFKKHYREGRVFHFFPEEPCSFADFLGGTEYTLSRDGDTFTRVVKFFRDAITKVEIQEKMEHFSLVVIQDRERARNMFVVTPVRHIERLSECTDEEIFELFHFAVQLIGEETKLSNSHWAGLQFEKMTLNHGNARNLEHLHLK</sequence>
<keyword evidence="3" id="KW-1185">Reference proteome</keyword>
<dbReference type="Proteomes" id="UP000789508">
    <property type="component" value="Unassembled WGS sequence"/>
</dbReference>